<accession>A0A381Y3G3</accession>
<dbReference type="GO" id="GO:0005524">
    <property type="term" value="F:ATP binding"/>
    <property type="evidence" value="ECO:0007669"/>
    <property type="project" value="InterPro"/>
</dbReference>
<protein>
    <recommendedName>
        <fullName evidence="5">Adenylate kinase active site lid domain-containing protein</fullName>
    </recommendedName>
</protein>
<reference evidence="4" key="1">
    <citation type="submission" date="2018-05" db="EMBL/GenBank/DDBJ databases">
        <authorList>
            <person name="Lanie J.A."/>
            <person name="Ng W.-L."/>
            <person name="Kazmierczak K.M."/>
            <person name="Andrzejewski T.M."/>
            <person name="Davidsen T.M."/>
            <person name="Wayne K.J."/>
            <person name="Tettelin H."/>
            <person name="Glass J.I."/>
            <person name="Rusch D."/>
            <person name="Podicherti R."/>
            <person name="Tsui H.-C.T."/>
            <person name="Winkler M.E."/>
        </authorList>
    </citation>
    <scope>NUCLEOTIDE SEQUENCE</scope>
</reference>
<dbReference type="Gene3D" id="3.40.50.300">
    <property type="entry name" value="P-loop containing nucleotide triphosphate hydrolases"/>
    <property type="match status" value="1"/>
</dbReference>
<feature type="non-terminal residue" evidence="4">
    <location>
        <position position="124"/>
    </location>
</feature>
<dbReference type="InterPro" id="IPR000850">
    <property type="entry name" value="Adenylat/UMP-CMP_kin"/>
</dbReference>
<gene>
    <name evidence="4" type="ORF">METZ01_LOCUS124329</name>
</gene>
<evidence type="ECO:0008006" key="5">
    <source>
        <dbReference type="Google" id="ProtNLM"/>
    </source>
</evidence>
<evidence type="ECO:0000256" key="1">
    <source>
        <dbReference type="ARBA" id="ARBA00022679"/>
    </source>
</evidence>
<dbReference type="PROSITE" id="PS00113">
    <property type="entry name" value="ADENYLATE_KINASE"/>
    <property type="match status" value="1"/>
</dbReference>
<dbReference type="InterPro" id="IPR027417">
    <property type="entry name" value="P-loop_NTPase"/>
</dbReference>
<keyword evidence="2" id="KW-0547">Nucleotide-binding</keyword>
<keyword evidence="3" id="KW-0418">Kinase</keyword>
<organism evidence="4">
    <name type="scientific">marine metagenome</name>
    <dbReference type="NCBI Taxonomy" id="408172"/>
    <lineage>
        <taxon>unclassified sequences</taxon>
        <taxon>metagenomes</taxon>
        <taxon>ecological metagenomes</taxon>
    </lineage>
</organism>
<dbReference type="GO" id="GO:0006139">
    <property type="term" value="P:nucleobase-containing compound metabolic process"/>
    <property type="evidence" value="ECO:0007669"/>
    <property type="project" value="InterPro"/>
</dbReference>
<evidence type="ECO:0000256" key="3">
    <source>
        <dbReference type="ARBA" id="ARBA00022777"/>
    </source>
</evidence>
<evidence type="ECO:0000313" key="4">
    <source>
        <dbReference type="EMBL" id="SVA71475.1"/>
    </source>
</evidence>
<name>A0A381Y3G3_9ZZZZ</name>
<dbReference type="InterPro" id="IPR033690">
    <property type="entry name" value="Adenylat_kinase_CS"/>
</dbReference>
<proteinExistence type="inferred from homology"/>
<dbReference type="SUPFAM" id="SSF52540">
    <property type="entry name" value="P-loop containing nucleoside triphosphate hydrolases"/>
    <property type="match status" value="1"/>
</dbReference>
<sequence length="124" mass="13687">MKLLIMGPPGVGKGTQADCIKNELMLVHLSTGEILRAEVDAKSVIGMNAKFYMDFGRLVPDNILIEIVKERISKSDCQNGYILDGFPRTLPQAKGLDEMMHSIGHDLECAISLTADKDELLDRL</sequence>
<dbReference type="HAMAP" id="MF_00235">
    <property type="entry name" value="Adenylate_kinase_Adk"/>
    <property type="match status" value="1"/>
</dbReference>
<dbReference type="AlphaFoldDB" id="A0A381Y3G3"/>
<dbReference type="EMBL" id="UINC01017288">
    <property type="protein sequence ID" value="SVA71475.1"/>
    <property type="molecule type" value="Genomic_DNA"/>
</dbReference>
<dbReference type="PANTHER" id="PTHR23359">
    <property type="entry name" value="NUCLEOTIDE KINASE"/>
    <property type="match status" value="1"/>
</dbReference>
<dbReference type="CDD" id="cd01428">
    <property type="entry name" value="ADK"/>
    <property type="match status" value="1"/>
</dbReference>
<dbReference type="Pfam" id="PF00406">
    <property type="entry name" value="ADK"/>
    <property type="match status" value="1"/>
</dbReference>
<dbReference type="GO" id="GO:0019205">
    <property type="term" value="F:nucleobase-containing compound kinase activity"/>
    <property type="evidence" value="ECO:0007669"/>
    <property type="project" value="InterPro"/>
</dbReference>
<keyword evidence="1" id="KW-0808">Transferase</keyword>
<dbReference type="PRINTS" id="PR00094">
    <property type="entry name" value="ADENYLTKNASE"/>
</dbReference>
<evidence type="ECO:0000256" key="2">
    <source>
        <dbReference type="ARBA" id="ARBA00022741"/>
    </source>
</evidence>